<dbReference type="AlphaFoldDB" id="A0A9P3PZE7"/>
<dbReference type="Gene3D" id="3.30.860.10">
    <property type="entry name" value="30s Ribosomal Protein S19, Chain A"/>
    <property type="match status" value="1"/>
</dbReference>
<dbReference type="EMBL" id="BRPK01000016">
    <property type="protein sequence ID" value="GLB44309.1"/>
    <property type="molecule type" value="Genomic_DNA"/>
</dbReference>
<comment type="similarity">
    <text evidence="1 5">Belongs to the universal ribosomal protein uS19 family.</text>
</comment>
<evidence type="ECO:0000256" key="6">
    <source>
        <dbReference type="SAM" id="Phobius"/>
    </source>
</evidence>
<proteinExistence type="inferred from homology"/>
<dbReference type="GO" id="GO:0000028">
    <property type="term" value="P:ribosomal small subunit assembly"/>
    <property type="evidence" value="ECO:0007669"/>
    <property type="project" value="TreeGrafter"/>
</dbReference>
<dbReference type="PANTHER" id="PTHR11880">
    <property type="entry name" value="RIBOSOMAL PROTEIN S19P FAMILY MEMBER"/>
    <property type="match status" value="1"/>
</dbReference>
<dbReference type="GO" id="GO:0005763">
    <property type="term" value="C:mitochondrial small ribosomal subunit"/>
    <property type="evidence" value="ECO:0007669"/>
    <property type="project" value="TreeGrafter"/>
</dbReference>
<dbReference type="HAMAP" id="MF_00531">
    <property type="entry name" value="Ribosomal_uS19"/>
    <property type="match status" value="1"/>
</dbReference>
<accession>A0A9P3PZE7</accession>
<gene>
    <name evidence="7" type="primary">RSM19</name>
    <name evidence="7" type="ORF">LshimejAT787_1602390</name>
</gene>
<keyword evidence="3 5" id="KW-0687">Ribonucleoprotein</keyword>
<evidence type="ECO:0000313" key="7">
    <source>
        <dbReference type="EMBL" id="GLB44309.1"/>
    </source>
</evidence>
<dbReference type="SUPFAM" id="SSF54570">
    <property type="entry name" value="Ribosomal protein S19"/>
    <property type="match status" value="1"/>
</dbReference>
<comment type="caution">
    <text evidence="7">The sequence shown here is derived from an EMBL/GenBank/DDBJ whole genome shotgun (WGS) entry which is preliminary data.</text>
</comment>
<evidence type="ECO:0000313" key="8">
    <source>
        <dbReference type="Proteomes" id="UP001063166"/>
    </source>
</evidence>
<dbReference type="OrthoDB" id="2043at2759"/>
<organism evidence="7 8">
    <name type="scientific">Lyophyllum shimeji</name>
    <name type="common">Hon-shimeji</name>
    <name type="synonym">Tricholoma shimeji</name>
    <dbReference type="NCBI Taxonomy" id="47721"/>
    <lineage>
        <taxon>Eukaryota</taxon>
        <taxon>Fungi</taxon>
        <taxon>Dikarya</taxon>
        <taxon>Basidiomycota</taxon>
        <taxon>Agaricomycotina</taxon>
        <taxon>Agaricomycetes</taxon>
        <taxon>Agaricomycetidae</taxon>
        <taxon>Agaricales</taxon>
        <taxon>Tricholomatineae</taxon>
        <taxon>Lyophyllaceae</taxon>
        <taxon>Lyophyllum</taxon>
    </lineage>
</organism>
<dbReference type="Pfam" id="PF00203">
    <property type="entry name" value="Ribosomal_S19"/>
    <property type="match status" value="1"/>
</dbReference>
<dbReference type="InterPro" id="IPR023575">
    <property type="entry name" value="Ribosomal_uS19_SF"/>
</dbReference>
<dbReference type="Proteomes" id="UP001063166">
    <property type="component" value="Unassembled WGS sequence"/>
</dbReference>
<dbReference type="GO" id="GO:0003723">
    <property type="term" value="F:RNA binding"/>
    <property type="evidence" value="ECO:0007669"/>
    <property type="project" value="InterPro"/>
</dbReference>
<evidence type="ECO:0000256" key="5">
    <source>
        <dbReference type="RuleBase" id="RU003485"/>
    </source>
</evidence>
<dbReference type="GO" id="GO:0003735">
    <property type="term" value="F:structural constituent of ribosome"/>
    <property type="evidence" value="ECO:0007669"/>
    <property type="project" value="InterPro"/>
</dbReference>
<keyword evidence="6" id="KW-1133">Transmembrane helix</keyword>
<evidence type="ECO:0000256" key="3">
    <source>
        <dbReference type="ARBA" id="ARBA00023274"/>
    </source>
</evidence>
<evidence type="ECO:0000256" key="1">
    <source>
        <dbReference type="ARBA" id="ARBA00007345"/>
    </source>
</evidence>
<name>A0A9P3PZE7_LYOSH</name>
<keyword evidence="6" id="KW-0472">Membrane</keyword>
<feature type="transmembrane region" description="Helical" evidence="6">
    <location>
        <begin position="112"/>
        <end position="136"/>
    </location>
</feature>
<keyword evidence="2 5" id="KW-0689">Ribosomal protein</keyword>
<keyword evidence="8" id="KW-1185">Reference proteome</keyword>
<dbReference type="InterPro" id="IPR020934">
    <property type="entry name" value="Ribosomal_uS19_CS"/>
</dbReference>
<evidence type="ECO:0000256" key="4">
    <source>
        <dbReference type="ARBA" id="ARBA00044183"/>
    </source>
</evidence>
<dbReference type="PANTHER" id="PTHR11880:SF8">
    <property type="entry name" value="SMALL RIBOSOMAL SUBUNIT PROTEIN US19M"/>
    <property type="match status" value="1"/>
</dbReference>
<dbReference type="PROSITE" id="PS00323">
    <property type="entry name" value="RIBOSOMAL_S19"/>
    <property type="match status" value="1"/>
</dbReference>
<evidence type="ECO:0000256" key="2">
    <source>
        <dbReference type="ARBA" id="ARBA00022980"/>
    </source>
</evidence>
<protein>
    <recommendedName>
        <fullName evidence="4">Small ribosomal subunit protein uS19m</fullName>
    </recommendedName>
</protein>
<keyword evidence="6" id="KW-0812">Transmembrane</keyword>
<reference evidence="7" key="1">
    <citation type="submission" date="2022-07" db="EMBL/GenBank/DDBJ databases">
        <title>The genome of Lyophyllum shimeji provides insight into the initial evolution of ectomycorrhizal fungal genome.</title>
        <authorList>
            <person name="Kobayashi Y."/>
            <person name="Shibata T."/>
            <person name="Hirakawa H."/>
            <person name="Shigenobu S."/>
            <person name="Nishiyama T."/>
            <person name="Yamada A."/>
            <person name="Hasebe M."/>
            <person name="Kawaguchi M."/>
        </authorList>
    </citation>
    <scope>NUCLEOTIDE SEQUENCE</scope>
    <source>
        <strain evidence="7">AT787</strain>
    </source>
</reference>
<dbReference type="PRINTS" id="PR00975">
    <property type="entry name" value="RIBOSOMALS19"/>
</dbReference>
<dbReference type="GO" id="GO:0006412">
    <property type="term" value="P:translation"/>
    <property type="evidence" value="ECO:0007669"/>
    <property type="project" value="InterPro"/>
</dbReference>
<dbReference type="InterPro" id="IPR002222">
    <property type="entry name" value="Ribosomal_uS19"/>
</dbReference>
<sequence length="258" mass="29699">MRPTQLLMKSGRSAWKGPYFVAFPNLREAITNHQAIKTQARSCTILPNFVGVRFMVHNGKDYVPVLVTQDMVGHKLGEFSHTKKRFSYKATKNRPSVSETIFVPSIGLPSLFFLYIVLTLTIAASAHTFVMSVILYHNPWAEMRCLDALLQRFYSNGDIAASHDSFVLAYKPERKVDWYRRQHRIFRGEQPYCISSLLDRYGYGLNPHCVDLDTRLDRFYLLDVTGPPGARSRRHAQVWRILALHAKWISFAFSTPKT</sequence>
<dbReference type="FunFam" id="3.30.860.10:FF:000001">
    <property type="entry name" value="30S ribosomal protein S19"/>
    <property type="match status" value="1"/>
</dbReference>